<dbReference type="InterPro" id="IPR009057">
    <property type="entry name" value="Homeodomain-like_sf"/>
</dbReference>
<dbReference type="PANTHER" id="PTHR13992">
    <property type="entry name" value="NUCLEAR RECEPTOR CO-REPRESSOR RELATED NCOR"/>
    <property type="match status" value="1"/>
</dbReference>
<evidence type="ECO:0000259" key="2">
    <source>
        <dbReference type="PROSITE" id="PS51293"/>
    </source>
</evidence>
<dbReference type="Pfam" id="PF00249">
    <property type="entry name" value="Myb_DNA-binding"/>
    <property type="match status" value="1"/>
</dbReference>
<dbReference type="PANTHER" id="PTHR13992:SF39">
    <property type="entry name" value="SMRTER, ISOFORM G"/>
    <property type="match status" value="1"/>
</dbReference>
<evidence type="ECO:0000256" key="1">
    <source>
        <dbReference type="SAM" id="MobiDB-lite"/>
    </source>
</evidence>
<dbReference type="CDD" id="cd00167">
    <property type="entry name" value="SANT"/>
    <property type="match status" value="1"/>
</dbReference>
<feature type="domain" description="SANT" evidence="2">
    <location>
        <begin position="65"/>
        <end position="115"/>
    </location>
</feature>
<gene>
    <name evidence="3" type="ORF">VSDG_04989</name>
</gene>
<dbReference type="STRING" id="252740.A0A423VYH1"/>
<feature type="region of interest" description="Disordered" evidence="1">
    <location>
        <begin position="130"/>
        <end position="163"/>
    </location>
</feature>
<dbReference type="PROSITE" id="PS51293">
    <property type="entry name" value="SANT"/>
    <property type="match status" value="1"/>
</dbReference>
<name>A0A423VYH1_CYTCH</name>
<comment type="caution">
    <text evidence="3">The sequence shown here is derived from an EMBL/GenBank/DDBJ whole genome shotgun (WGS) entry which is preliminary data.</text>
</comment>
<protein>
    <recommendedName>
        <fullName evidence="2">SANT domain-containing protein</fullName>
    </recommendedName>
</protein>
<dbReference type="GO" id="GO:0034967">
    <property type="term" value="C:Set3 complex"/>
    <property type="evidence" value="ECO:0007669"/>
    <property type="project" value="TreeGrafter"/>
</dbReference>
<evidence type="ECO:0000313" key="4">
    <source>
        <dbReference type="Proteomes" id="UP000284375"/>
    </source>
</evidence>
<dbReference type="Gene3D" id="1.20.58.1880">
    <property type="match status" value="1"/>
</dbReference>
<dbReference type="InterPro" id="IPR051571">
    <property type="entry name" value="N-CoR_corepressor"/>
</dbReference>
<feature type="compositionally biased region" description="Acidic residues" evidence="1">
    <location>
        <begin position="153"/>
        <end position="163"/>
    </location>
</feature>
<dbReference type="EMBL" id="LJZO01000021">
    <property type="protein sequence ID" value="ROV96139.1"/>
    <property type="molecule type" value="Genomic_DNA"/>
</dbReference>
<dbReference type="Proteomes" id="UP000284375">
    <property type="component" value="Unassembled WGS sequence"/>
</dbReference>
<dbReference type="SMART" id="SM00717">
    <property type="entry name" value="SANT"/>
    <property type="match status" value="1"/>
</dbReference>
<dbReference type="GO" id="GO:0006357">
    <property type="term" value="P:regulation of transcription by RNA polymerase II"/>
    <property type="evidence" value="ECO:0007669"/>
    <property type="project" value="TreeGrafter"/>
</dbReference>
<dbReference type="AlphaFoldDB" id="A0A423VYH1"/>
<reference evidence="3 4" key="1">
    <citation type="submission" date="2015-09" db="EMBL/GenBank/DDBJ databases">
        <title>Host preference determinants of Valsa canker pathogens revealed by comparative genomics.</title>
        <authorList>
            <person name="Yin Z."/>
            <person name="Huang L."/>
        </authorList>
    </citation>
    <scope>NUCLEOTIDE SEQUENCE [LARGE SCALE GENOMIC DNA]</scope>
    <source>
        <strain evidence="3 4">YSFL</strain>
    </source>
</reference>
<dbReference type="SUPFAM" id="SSF46689">
    <property type="entry name" value="Homeodomain-like"/>
    <property type="match status" value="1"/>
</dbReference>
<dbReference type="InterPro" id="IPR001005">
    <property type="entry name" value="SANT/Myb"/>
</dbReference>
<evidence type="ECO:0000313" key="3">
    <source>
        <dbReference type="EMBL" id="ROV96139.1"/>
    </source>
</evidence>
<keyword evidence="4" id="KW-1185">Reference proteome</keyword>
<proteinExistence type="predicted"/>
<accession>A0A423VYH1</accession>
<dbReference type="OrthoDB" id="10258692at2759"/>
<organism evidence="3 4">
    <name type="scientific">Cytospora chrysosperma</name>
    <name type="common">Cytospora canker fungus</name>
    <name type="synonym">Sphaeria chrysosperma</name>
    <dbReference type="NCBI Taxonomy" id="252740"/>
    <lineage>
        <taxon>Eukaryota</taxon>
        <taxon>Fungi</taxon>
        <taxon>Dikarya</taxon>
        <taxon>Ascomycota</taxon>
        <taxon>Pezizomycotina</taxon>
        <taxon>Sordariomycetes</taxon>
        <taxon>Sordariomycetidae</taxon>
        <taxon>Diaporthales</taxon>
        <taxon>Cytosporaceae</taxon>
        <taxon>Cytospora</taxon>
    </lineage>
</organism>
<sequence length="163" mass="18937">MSIRWTVSEDCTDDRTVLEKRHSAFNKTYNRTSRVRSERSHSRLNGLRPSAALMLDQMTDKRETQATSYWSVKEMSDFPQLLRSFGSNWQGIAKHMKTKTAEMVENYYMRKERENPTWLQIVVEARLKLSRGEKPPAPPAPTTEPDIQALASESEDFYSESDE</sequence>
<dbReference type="InterPro" id="IPR017884">
    <property type="entry name" value="SANT_dom"/>
</dbReference>